<dbReference type="Proteomes" id="UP000824366">
    <property type="component" value="Chromosome"/>
</dbReference>
<evidence type="ECO:0000256" key="1">
    <source>
        <dbReference type="SAM" id="Phobius"/>
    </source>
</evidence>
<accession>A0ABN6DAG8</accession>
<evidence type="ECO:0000313" key="2">
    <source>
        <dbReference type="EMBL" id="BCO28961.1"/>
    </source>
</evidence>
<gene>
    <name evidence="2" type="ORF">MIZ03_3871</name>
</gene>
<keyword evidence="1" id="KW-1133">Transmembrane helix</keyword>
<proteinExistence type="predicted"/>
<keyword evidence="3" id="KW-1185">Reference proteome</keyword>
<keyword evidence="1" id="KW-0472">Membrane</keyword>
<protein>
    <submittedName>
        <fullName evidence="2">Uncharacterized protein</fullName>
    </submittedName>
</protein>
<dbReference type="RefSeq" id="WP_223904863.1">
    <property type="nucleotide sequence ID" value="NZ_AP024238.1"/>
</dbReference>
<reference evidence="2 3" key="1">
    <citation type="journal article" date="2021" name="Microbiol. Spectr.">
        <title>A Single Bacterium Capable of Oxidation and Reduction of Iron at Circumneutral pH.</title>
        <authorList>
            <person name="Kato S."/>
            <person name="Ohkuma M."/>
        </authorList>
    </citation>
    <scope>NUCLEOTIDE SEQUENCE [LARGE SCALE GENOMIC DNA]</scope>
    <source>
        <strain evidence="2 3">MIZ03</strain>
    </source>
</reference>
<name>A0ABN6DAG8_9BURK</name>
<evidence type="ECO:0000313" key="3">
    <source>
        <dbReference type="Proteomes" id="UP000824366"/>
    </source>
</evidence>
<sequence>MNTHLQQFVTKYLSVVFATLMSVSFFAFLAIPYSLGAHPGEEAQTHTTVPVSLAAQKSEAPTLKLKA</sequence>
<keyword evidence="1" id="KW-0812">Transmembrane</keyword>
<feature type="transmembrane region" description="Helical" evidence="1">
    <location>
        <begin position="12"/>
        <end position="31"/>
    </location>
</feature>
<organism evidence="2 3">
    <name type="scientific">Rhodoferax lithotrophicus</name>
    <dbReference type="NCBI Taxonomy" id="2798804"/>
    <lineage>
        <taxon>Bacteria</taxon>
        <taxon>Pseudomonadati</taxon>
        <taxon>Pseudomonadota</taxon>
        <taxon>Betaproteobacteria</taxon>
        <taxon>Burkholderiales</taxon>
        <taxon>Comamonadaceae</taxon>
        <taxon>Rhodoferax</taxon>
    </lineage>
</organism>
<dbReference type="EMBL" id="AP024238">
    <property type="protein sequence ID" value="BCO28961.1"/>
    <property type="molecule type" value="Genomic_DNA"/>
</dbReference>